<reference evidence="2" key="1">
    <citation type="submission" date="2019-08" db="EMBL/GenBank/DDBJ databases">
        <title>Complete Genome Sequence of the Polysaccharide-Degrading Rumen Bacterium Pseudobutyrivibrio xylanivorans MA3014.</title>
        <authorList>
            <person name="Palevich N."/>
            <person name="Maclean P.H."/>
            <person name="Kelly W.J."/>
            <person name="Leahy S.C."/>
            <person name="Rakonjac J."/>
            <person name="Attwood G.T."/>
        </authorList>
    </citation>
    <scope>NUCLEOTIDE SEQUENCE [LARGE SCALE GENOMIC DNA]</scope>
    <source>
        <strain evidence="2">MA3014</strain>
    </source>
</reference>
<proteinExistence type="predicted"/>
<gene>
    <name evidence="1" type="ORF">FXF36_12965</name>
</gene>
<evidence type="ECO:0000313" key="2">
    <source>
        <dbReference type="Proteomes" id="UP000327030"/>
    </source>
</evidence>
<dbReference type="OrthoDB" id="9796892at2"/>
<dbReference type="KEGG" id="pxv:FXF36_12965"/>
<dbReference type="RefSeq" id="WP_151624766.1">
    <property type="nucleotide sequence ID" value="NZ_CP043028.1"/>
</dbReference>
<protein>
    <submittedName>
        <fullName evidence="1">Uncharacterized protein</fullName>
    </submittedName>
</protein>
<organism evidence="1 2">
    <name type="scientific">Pseudobutyrivibrio xylanivorans</name>
    <dbReference type="NCBI Taxonomy" id="185007"/>
    <lineage>
        <taxon>Bacteria</taxon>
        <taxon>Bacillati</taxon>
        <taxon>Bacillota</taxon>
        <taxon>Clostridia</taxon>
        <taxon>Lachnospirales</taxon>
        <taxon>Lachnospiraceae</taxon>
        <taxon>Pseudobutyrivibrio</taxon>
    </lineage>
</organism>
<dbReference type="Proteomes" id="UP000327030">
    <property type="component" value="Chromosome 1"/>
</dbReference>
<name>A0A5P6VSP0_PSEXY</name>
<dbReference type="EMBL" id="CP043028">
    <property type="protein sequence ID" value="QFJ55725.1"/>
    <property type="molecule type" value="Genomic_DNA"/>
</dbReference>
<dbReference type="AlphaFoldDB" id="A0A5P6VSP0"/>
<sequence>MLGINSIGFQNSPYSNSISGNLSNQNQGSSAVAKELHAEGKSDALAKNYASERAAKRAGVIECETCASRKYQDGSDENVSFKSAQHISPQAAAARVRGHEQEHVSNAYDKAEQRGGKVINASVAIHTAVCPECGRTYVSGGTTTTQIKYPNENNPYQKNRKSADGGALSGMNFDVGV</sequence>
<evidence type="ECO:0000313" key="1">
    <source>
        <dbReference type="EMBL" id="QFJ55725.1"/>
    </source>
</evidence>
<accession>A0A5P6VSP0</accession>